<feature type="compositionally biased region" description="Polar residues" evidence="1">
    <location>
        <begin position="1"/>
        <end position="15"/>
    </location>
</feature>
<dbReference type="RefSeq" id="XP_053025810.1">
    <property type="nucleotide sequence ID" value="XM_053161832.1"/>
</dbReference>
<dbReference type="GeneID" id="77802727"/>
<protein>
    <recommendedName>
        <fullName evidence="4">C2H2-type domain-containing protein</fullName>
    </recommendedName>
</protein>
<reference evidence="2" key="1">
    <citation type="submission" date="2022-10" db="EMBL/GenBank/DDBJ databases">
        <title>Puccinia triticina Genome sequencing and assembly.</title>
        <authorList>
            <person name="Li C."/>
        </authorList>
    </citation>
    <scope>NUCLEOTIDE SEQUENCE</scope>
    <source>
        <strain evidence="2">Pt15</strain>
    </source>
</reference>
<feature type="region of interest" description="Disordered" evidence="1">
    <location>
        <begin position="75"/>
        <end position="119"/>
    </location>
</feature>
<evidence type="ECO:0000256" key="1">
    <source>
        <dbReference type="SAM" id="MobiDB-lite"/>
    </source>
</evidence>
<evidence type="ECO:0008006" key="4">
    <source>
        <dbReference type="Google" id="ProtNLM"/>
    </source>
</evidence>
<gene>
    <name evidence="2" type="ORF">PtA15_12A243</name>
</gene>
<name>A0ABY7D034_9BASI</name>
<accession>A0ABY7D034</accession>
<sequence length="160" mass="17984">MSESTPENGTETCPDQLSRPETCRRDPCRLPSWTQPEPTCSPNQRKPPLQAGRMTCLILFDNSRTVNHRLLQSHIVTHRQPSSVPSYAPPKTDQEDESSPPGLPPPNDAVGRHFRPPAKTMRDMQDLLGCREDRATPAVYRAATLSGRWKTSRHLPQQVP</sequence>
<dbReference type="EMBL" id="CP110432">
    <property type="protein sequence ID" value="WAQ90255.1"/>
    <property type="molecule type" value="Genomic_DNA"/>
</dbReference>
<dbReference type="Proteomes" id="UP001164743">
    <property type="component" value="Chromosome 12A"/>
</dbReference>
<keyword evidence="3" id="KW-1185">Reference proteome</keyword>
<feature type="region of interest" description="Disordered" evidence="1">
    <location>
        <begin position="1"/>
        <end position="48"/>
    </location>
</feature>
<evidence type="ECO:0000313" key="3">
    <source>
        <dbReference type="Proteomes" id="UP001164743"/>
    </source>
</evidence>
<proteinExistence type="predicted"/>
<feature type="compositionally biased region" description="Polar residues" evidence="1">
    <location>
        <begin position="32"/>
        <end position="44"/>
    </location>
</feature>
<organism evidence="2 3">
    <name type="scientific">Puccinia triticina</name>
    <dbReference type="NCBI Taxonomy" id="208348"/>
    <lineage>
        <taxon>Eukaryota</taxon>
        <taxon>Fungi</taxon>
        <taxon>Dikarya</taxon>
        <taxon>Basidiomycota</taxon>
        <taxon>Pucciniomycotina</taxon>
        <taxon>Pucciniomycetes</taxon>
        <taxon>Pucciniales</taxon>
        <taxon>Pucciniaceae</taxon>
        <taxon>Puccinia</taxon>
    </lineage>
</organism>
<evidence type="ECO:0000313" key="2">
    <source>
        <dbReference type="EMBL" id="WAQ90255.1"/>
    </source>
</evidence>